<dbReference type="Pfam" id="PF18962">
    <property type="entry name" value="Por_Secre_tail"/>
    <property type="match status" value="1"/>
</dbReference>
<dbReference type="KEGG" id="sgn:SGRA_3188"/>
<sequence length="459" mass="49876">MRLSFVFAAALMALVLGASTIDLDQLDNYANQAVPAYIQLDNLPAGQQMSDAVATLGRVLFYDKALSANSTISCGSCHKQAFAFGDTAKQSLGLDGGLTGRHSMRLINARFAEEVKFFWDKRALSLAEQTTHPIQDHLEMGFSGSNGQPDLDSLIRRLSALPRYQQLFTFVYGDTIVTEARMQEALSQFVRSIQSFDSRFDQGLAQANGNINQNFGNFTAQENQGKLLFIDPPTIGGAGCQGCHRAPEFDIDPATNNNGIIATADGSGIDLTNTRAPSLRDIVNPQGQLNGPLMHNGNITNLQQLINHYNAVPQNPNNTNLDARLTGAGGQLNLTQAQKDALAAFLATLSGSNVYTDPKWSDPFVGGLSIIQSTAVAQMENALELRPYPNPSSNLVQLDLPEGPCQISIYNMAGQLMQRQESESAQIQLNISDLPAGSYLLEVRQWLKGRRGLSRIQKI</sequence>
<comment type="subcellular location">
    <subcellularLocation>
        <location evidence="1">Cell envelope</location>
    </subcellularLocation>
</comment>
<evidence type="ECO:0000313" key="10">
    <source>
        <dbReference type="EMBL" id="AFC25916.1"/>
    </source>
</evidence>
<dbReference type="InterPro" id="IPR036909">
    <property type="entry name" value="Cyt_c-like_dom_sf"/>
</dbReference>
<dbReference type="PANTHER" id="PTHR30600">
    <property type="entry name" value="CYTOCHROME C PEROXIDASE-RELATED"/>
    <property type="match status" value="1"/>
</dbReference>
<keyword evidence="10" id="KW-0575">Peroxidase</keyword>
<evidence type="ECO:0000256" key="6">
    <source>
        <dbReference type="ARBA" id="ARBA00023004"/>
    </source>
</evidence>
<dbReference type="eggNOG" id="COG1858">
    <property type="taxonomic scope" value="Bacteria"/>
</dbReference>
<evidence type="ECO:0000256" key="1">
    <source>
        <dbReference type="ARBA" id="ARBA00004196"/>
    </source>
</evidence>
<dbReference type="Proteomes" id="UP000007519">
    <property type="component" value="Chromosome"/>
</dbReference>
<feature type="chain" id="PRO_5003604710" evidence="8">
    <location>
        <begin position="19"/>
        <end position="459"/>
    </location>
</feature>
<dbReference type="EMBL" id="CP002831">
    <property type="protein sequence ID" value="AFC25916.1"/>
    <property type="molecule type" value="Genomic_DNA"/>
</dbReference>
<dbReference type="AlphaFoldDB" id="H6L0W0"/>
<evidence type="ECO:0000256" key="3">
    <source>
        <dbReference type="ARBA" id="ARBA00022723"/>
    </source>
</evidence>
<dbReference type="Gene3D" id="1.10.760.10">
    <property type="entry name" value="Cytochrome c-like domain"/>
    <property type="match status" value="2"/>
</dbReference>
<dbReference type="GO" id="GO:0020037">
    <property type="term" value="F:heme binding"/>
    <property type="evidence" value="ECO:0007669"/>
    <property type="project" value="InterPro"/>
</dbReference>
<dbReference type="PROSITE" id="PS51007">
    <property type="entry name" value="CYTC"/>
    <property type="match status" value="2"/>
</dbReference>
<keyword evidence="4 8" id="KW-0732">Signal</keyword>
<dbReference type="HOGENOM" id="CLU_034652_3_3_10"/>
<feature type="domain" description="Cytochrome c" evidence="9">
    <location>
        <begin position="220"/>
        <end position="350"/>
    </location>
</feature>
<dbReference type="GO" id="GO:0004130">
    <property type="term" value="F:cytochrome-c peroxidase activity"/>
    <property type="evidence" value="ECO:0007669"/>
    <property type="project" value="TreeGrafter"/>
</dbReference>
<dbReference type="SUPFAM" id="SSF46626">
    <property type="entry name" value="Cytochrome c"/>
    <property type="match status" value="2"/>
</dbReference>
<feature type="domain" description="Cytochrome c" evidence="9">
    <location>
        <begin position="52"/>
        <end position="162"/>
    </location>
</feature>
<proteinExistence type="predicted"/>
<evidence type="ECO:0000256" key="5">
    <source>
        <dbReference type="ARBA" id="ARBA00023002"/>
    </source>
</evidence>
<gene>
    <name evidence="10" type="ordered locus">SGRA_3188</name>
</gene>
<dbReference type="STRING" id="984262.SGRA_3188"/>
<dbReference type="GO" id="GO:0009055">
    <property type="term" value="F:electron transfer activity"/>
    <property type="evidence" value="ECO:0007669"/>
    <property type="project" value="InterPro"/>
</dbReference>
<keyword evidence="2 7" id="KW-0349">Heme</keyword>
<dbReference type="InterPro" id="IPR026444">
    <property type="entry name" value="Secre_tail"/>
</dbReference>
<keyword evidence="6 7" id="KW-0408">Iron</keyword>
<keyword evidence="3 7" id="KW-0479">Metal-binding</keyword>
<dbReference type="InterPro" id="IPR051395">
    <property type="entry name" value="Cytochrome_c_Peroxidase/MauG"/>
</dbReference>
<dbReference type="NCBIfam" id="TIGR04183">
    <property type="entry name" value="Por_Secre_tail"/>
    <property type="match status" value="1"/>
</dbReference>
<dbReference type="PANTHER" id="PTHR30600:SF10">
    <property type="entry name" value="BLL6722 PROTEIN"/>
    <property type="match status" value="1"/>
</dbReference>
<evidence type="ECO:0000256" key="4">
    <source>
        <dbReference type="ARBA" id="ARBA00022729"/>
    </source>
</evidence>
<dbReference type="Pfam" id="PF03150">
    <property type="entry name" value="CCP_MauG"/>
    <property type="match status" value="1"/>
</dbReference>
<protein>
    <submittedName>
        <fullName evidence="10">Cytochrome-c peroxidase</fullName>
    </submittedName>
</protein>
<dbReference type="OrthoDB" id="9805202at2"/>
<dbReference type="InterPro" id="IPR004852">
    <property type="entry name" value="Di-haem_cyt_c_peroxidsae"/>
</dbReference>
<keyword evidence="11" id="KW-1185">Reference proteome</keyword>
<reference evidence="10 11" key="1">
    <citation type="journal article" date="2012" name="Stand. Genomic Sci.">
        <title>Complete genome sequencing and analysis of Saprospira grandis str. Lewin, a predatory marine bacterium.</title>
        <authorList>
            <person name="Saw J.H."/>
            <person name="Yuryev A."/>
            <person name="Kanbe M."/>
            <person name="Hou S."/>
            <person name="Young A.G."/>
            <person name="Aizawa S."/>
            <person name="Alam M."/>
        </authorList>
    </citation>
    <scope>NUCLEOTIDE SEQUENCE [LARGE SCALE GENOMIC DNA]</scope>
    <source>
        <strain evidence="10 11">Lewin</strain>
    </source>
</reference>
<evidence type="ECO:0000256" key="2">
    <source>
        <dbReference type="ARBA" id="ARBA00022617"/>
    </source>
</evidence>
<keyword evidence="5" id="KW-0560">Oxidoreductase</keyword>
<name>H6L0W0_SAPGL</name>
<dbReference type="GO" id="GO:0030313">
    <property type="term" value="C:cell envelope"/>
    <property type="evidence" value="ECO:0007669"/>
    <property type="project" value="UniProtKB-SubCell"/>
</dbReference>
<evidence type="ECO:0000256" key="8">
    <source>
        <dbReference type="SAM" id="SignalP"/>
    </source>
</evidence>
<dbReference type="GO" id="GO:0046872">
    <property type="term" value="F:metal ion binding"/>
    <property type="evidence" value="ECO:0007669"/>
    <property type="project" value="UniProtKB-KW"/>
</dbReference>
<evidence type="ECO:0000256" key="7">
    <source>
        <dbReference type="PROSITE-ProRule" id="PRU00433"/>
    </source>
</evidence>
<dbReference type="RefSeq" id="WP_015693513.1">
    <property type="nucleotide sequence ID" value="NC_016940.1"/>
</dbReference>
<accession>H6L0W0</accession>
<feature type="signal peptide" evidence="8">
    <location>
        <begin position="1"/>
        <end position="18"/>
    </location>
</feature>
<dbReference type="InterPro" id="IPR009056">
    <property type="entry name" value="Cyt_c-like_dom"/>
</dbReference>
<evidence type="ECO:0000313" key="11">
    <source>
        <dbReference type="Proteomes" id="UP000007519"/>
    </source>
</evidence>
<evidence type="ECO:0000259" key="9">
    <source>
        <dbReference type="PROSITE" id="PS51007"/>
    </source>
</evidence>
<organism evidence="10 11">
    <name type="scientific">Saprospira grandis (strain Lewin)</name>
    <dbReference type="NCBI Taxonomy" id="984262"/>
    <lineage>
        <taxon>Bacteria</taxon>
        <taxon>Pseudomonadati</taxon>
        <taxon>Bacteroidota</taxon>
        <taxon>Saprospiria</taxon>
        <taxon>Saprospirales</taxon>
        <taxon>Saprospiraceae</taxon>
        <taxon>Saprospira</taxon>
    </lineage>
</organism>